<dbReference type="AlphaFoldDB" id="A0A9W8B792"/>
<dbReference type="OrthoDB" id="407325at2759"/>
<dbReference type="GO" id="GO:0008168">
    <property type="term" value="F:methyltransferase activity"/>
    <property type="evidence" value="ECO:0007669"/>
    <property type="project" value="UniProtKB-KW"/>
</dbReference>
<sequence length="209" mass="23536">MRQQLDAEITLHQNTGRVVWDGAYILAQYLTHHIPLSGHRCLELGAGSGLVGLAAWLHGAKVTLTDLPEALPHLRCNVLPNIRRHCAPNDKANSHQLSQKDIAVRELVWDDPNRNDLGQRYDYIFGSEILYLPHLHHTLLQVLQVHAAPATRIYLAYKPRGFGEAQFFALAAKQGFMASPVPAEELDKEFQDGLYQIWCLWRSKSDTAA</sequence>
<dbReference type="PANTHER" id="PTHR14614:SF109">
    <property type="entry name" value="RIBOSOMAL LYSINE N-METHYLTRANSFERASE 5"/>
    <property type="match status" value="1"/>
</dbReference>
<protein>
    <submittedName>
        <fullName evidence="1">Methyltransferase-like protein 21B</fullName>
    </submittedName>
</protein>
<dbReference type="InterPro" id="IPR029063">
    <property type="entry name" value="SAM-dependent_MTases_sf"/>
</dbReference>
<evidence type="ECO:0000313" key="2">
    <source>
        <dbReference type="Proteomes" id="UP001151582"/>
    </source>
</evidence>
<comment type="caution">
    <text evidence="1">The sequence shown here is derived from an EMBL/GenBank/DDBJ whole genome shotgun (WGS) entry which is preliminary data.</text>
</comment>
<dbReference type="Gene3D" id="3.40.50.150">
    <property type="entry name" value="Vaccinia Virus protein VP39"/>
    <property type="match status" value="1"/>
</dbReference>
<dbReference type="Proteomes" id="UP001151582">
    <property type="component" value="Unassembled WGS sequence"/>
</dbReference>
<dbReference type="EMBL" id="JANBQB010000345">
    <property type="protein sequence ID" value="KAJ1977474.1"/>
    <property type="molecule type" value="Genomic_DNA"/>
</dbReference>
<keyword evidence="1" id="KW-0489">Methyltransferase</keyword>
<name>A0A9W8B792_9FUNG</name>
<dbReference type="SUPFAM" id="SSF53335">
    <property type="entry name" value="S-adenosyl-L-methionine-dependent methyltransferases"/>
    <property type="match status" value="1"/>
</dbReference>
<organism evidence="1 2">
    <name type="scientific">Dimargaris verticillata</name>
    <dbReference type="NCBI Taxonomy" id="2761393"/>
    <lineage>
        <taxon>Eukaryota</taxon>
        <taxon>Fungi</taxon>
        <taxon>Fungi incertae sedis</taxon>
        <taxon>Zoopagomycota</taxon>
        <taxon>Kickxellomycotina</taxon>
        <taxon>Dimargaritomycetes</taxon>
        <taxon>Dimargaritales</taxon>
        <taxon>Dimargaritaceae</taxon>
        <taxon>Dimargaris</taxon>
    </lineage>
</organism>
<dbReference type="Pfam" id="PF10294">
    <property type="entry name" value="Methyltransf_16"/>
    <property type="match status" value="1"/>
</dbReference>
<dbReference type="PANTHER" id="PTHR14614">
    <property type="entry name" value="HEPATOCELLULAR CARCINOMA-ASSOCIATED ANTIGEN"/>
    <property type="match status" value="1"/>
</dbReference>
<gene>
    <name evidence="1" type="primary">METTL21B</name>
    <name evidence="1" type="ORF">H4R34_003565</name>
</gene>
<reference evidence="1" key="1">
    <citation type="submission" date="2022-07" db="EMBL/GenBank/DDBJ databases">
        <title>Phylogenomic reconstructions and comparative analyses of Kickxellomycotina fungi.</title>
        <authorList>
            <person name="Reynolds N.K."/>
            <person name="Stajich J.E."/>
            <person name="Barry K."/>
            <person name="Grigoriev I.V."/>
            <person name="Crous P."/>
            <person name="Smith M.E."/>
        </authorList>
    </citation>
    <scope>NUCLEOTIDE SEQUENCE</scope>
    <source>
        <strain evidence="1">RSA 567</strain>
    </source>
</reference>
<evidence type="ECO:0000313" key="1">
    <source>
        <dbReference type="EMBL" id="KAJ1977474.1"/>
    </source>
</evidence>
<dbReference type="GO" id="GO:0032259">
    <property type="term" value="P:methylation"/>
    <property type="evidence" value="ECO:0007669"/>
    <property type="project" value="UniProtKB-KW"/>
</dbReference>
<proteinExistence type="predicted"/>
<dbReference type="InterPro" id="IPR019410">
    <property type="entry name" value="Methyltransf_16"/>
</dbReference>
<accession>A0A9W8B792</accession>
<keyword evidence="2" id="KW-1185">Reference proteome</keyword>
<keyword evidence="1" id="KW-0808">Transferase</keyword>